<proteinExistence type="predicted"/>
<accession>A0A5C6FDQ5</accession>
<keyword evidence="2" id="KW-0732">Signal</keyword>
<feature type="compositionally biased region" description="Low complexity" evidence="1">
    <location>
        <begin position="42"/>
        <end position="53"/>
    </location>
</feature>
<dbReference type="AlphaFoldDB" id="A0A5C6FDQ5"/>
<sequence precursor="true">MRVFIAVVVLLLGPTYCGLANAQQEASGDAKLQKQVRSHLQSNSTTDSSSENSIDFNDPQLKIMLQRHDPQTKFGTFVFALKNAIHGVLTERQVDQLDDLIETSGALKSRFHDERNTVRCYVERLAWQYATADESRVVELRSRLGQWMDIRLEYMAQESRLQERFFRAVWNILTKQQQVELIAGDYDSFVKKNMGHQRAFSSDKQVRKAFGDPSGVDASTRVAETRRKKYAEGYVGYSRAAEVVRRAELAFDLIDRPLYHSAVSEMHRHFRTICMLDFDARRAIYQSGYDLSSRDPQADAVKAAKPLWKKAEKQYTHAVELLAMFPPVE</sequence>
<evidence type="ECO:0000313" key="4">
    <source>
        <dbReference type="Proteomes" id="UP000318288"/>
    </source>
</evidence>
<dbReference type="Proteomes" id="UP000318288">
    <property type="component" value="Unassembled WGS sequence"/>
</dbReference>
<comment type="caution">
    <text evidence="3">The sequence shown here is derived from an EMBL/GenBank/DDBJ whole genome shotgun (WGS) entry which is preliminary data.</text>
</comment>
<feature type="chain" id="PRO_5023101441" evidence="2">
    <location>
        <begin position="23"/>
        <end position="329"/>
    </location>
</feature>
<evidence type="ECO:0000313" key="3">
    <source>
        <dbReference type="EMBL" id="TWU58872.1"/>
    </source>
</evidence>
<protein>
    <submittedName>
        <fullName evidence="3">Uncharacterized protein</fullName>
    </submittedName>
</protein>
<reference evidence="3 4" key="1">
    <citation type="submission" date="2019-02" db="EMBL/GenBank/DDBJ databases">
        <title>Deep-cultivation of Planctomycetes and their phenomic and genomic characterization uncovers novel biology.</title>
        <authorList>
            <person name="Wiegand S."/>
            <person name="Jogler M."/>
            <person name="Boedeker C."/>
            <person name="Pinto D."/>
            <person name="Vollmers J."/>
            <person name="Rivas-Marin E."/>
            <person name="Kohn T."/>
            <person name="Peeters S.H."/>
            <person name="Heuer A."/>
            <person name="Rast P."/>
            <person name="Oberbeckmann S."/>
            <person name="Bunk B."/>
            <person name="Jeske O."/>
            <person name="Meyerdierks A."/>
            <person name="Storesund J.E."/>
            <person name="Kallscheuer N."/>
            <person name="Luecker S."/>
            <person name="Lage O.M."/>
            <person name="Pohl T."/>
            <person name="Merkel B.J."/>
            <person name="Hornburger P."/>
            <person name="Mueller R.-W."/>
            <person name="Bruemmer F."/>
            <person name="Labrenz M."/>
            <person name="Spormann A.M."/>
            <person name="Op Den Camp H."/>
            <person name="Overmann J."/>
            <person name="Amann R."/>
            <person name="Jetten M.S.M."/>
            <person name="Mascher T."/>
            <person name="Medema M.H."/>
            <person name="Devos D.P."/>
            <person name="Kaster A.-K."/>
            <person name="Ovreas L."/>
            <person name="Rohde M."/>
            <person name="Galperin M.Y."/>
            <person name="Jogler C."/>
        </authorList>
    </citation>
    <scope>NUCLEOTIDE SEQUENCE [LARGE SCALE GENOMIC DNA]</scope>
    <source>
        <strain evidence="3 4">Poly51</strain>
    </source>
</reference>
<feature type="region of interest" description="Disordered" evidence="1">
    <location>
        <begin position="33"/>
        <end position="54"/>
    </location>
</feature>
<name>A0A5C6FDQ5_9BACT</name>
<evidence type="ECO:0000256" key="1">
    <source>
        <dbReference type="SAM" id="MobiDB-lite"/>
    </source>
</evidence>
<dbReference type="EMBL" id="SJPW01000002">
    <property type="protein sequence ID" value="TWU58872.1"/>
    <property type="molecule type" value="Genomic_DNA"/>
</dbReference>
<keyword evidence="4" id="KW-1185">Reference proteome</keyword>
<evidence type="ECO:0000256" key="2">
    <source>
        <dbReference type="SAM" id="SignalP"/>
    </source>
</evidence>
<gene>
    <name evidence="3" type="ORF">Poly51_16520</name>
</gene>
<feature type="signal peptide" evidence="2">
    <location>
        <begin position="1"/>
        <end position="22"/>
    </location>
</feature>
<organism evidence="3 4">
    <name type="scientific">Rubripirellula tenax</name>
    <dbReference type="NCBI Taxonomy" id="2528015"/>
    <lineage>
        <taxon>Bacteria</taxon>
        <taxon>Pseudomonadati</taxon>
        <taxon>Planctomycetota</taxon>
        <taxon>Planctomycetia</taxon>
        <taxon>Pirellulales</taxon>
        <taxon>Pirellulaceae</taxon>
        <taxon>Rubripirellula</taxon>
    </lineage>
</organism>